<evidence type="ECO:0000256" key="3">
    <source>
        <dbReference type="SAM" id="SignalP"/>
    </source>
</evidence>
<comment type="similarity">
    <text evidence="1">Belongs to the OprB family.</text>
</comment>
<dbReference type="Proteomes" id="UP000315750">
    <property type="component" value="Chromosome"/>
</dbReference>
<accession>A0A518AP85</accession>
<gene>
    <name evidence="4" type="ORF">Pan181_27210</name>
</gene>
<protein>
    <recommendedName>
        <fullName evidence="6">Porin</fullName>
    </recommendedName>
</protein>
<dbReference type="EMBL" id="CP036278">
    <property type="protein sequence ID" value="QDU56511.1"/>
    <property type="molecule type" value="Genomic_DNA"/>
</dbReference>
<reference evidence="4 5" key="1">
    <citation type="submission" date="2019-02" db="EMBL/GenBank/DDBJ databases">
        <title>Deep-cultivation of Planctomycetes and their phenomic and genomic characterization uncovers novel biology.</title>
        <authorList>
            <person name="Wiegand S."/>
            <person name="Jogler M."/>
            <person name="Boedeker C."/>
            <person name="Pinto D."/>
            <person name="Vollmers J."/>
            <person name="Rivas-Marin E."/>
            <person name="Kohn T."/>
            <person name="Peeters S.H."/>
            <person name="Heuer A."/>
            <person name="Rast P."/>
            <person name="Oberbeckmann S."/>
            <person name="Bunk B."/>
            <person name="Jeske O."/>
            <person name="Meyerdierks A."/>
            <person name="Storesund J.E."/>
            <person name="Kallscheuer N."/>
            <person name="Luecker S."/>
            <person name="Lage O.M."/>
            <person name="Pohl T."/>
            <person name="Merkel B.J."/>
            <person name="Hornburger P."/>
            <person name="Mueller R.-W."/>
            <person name="Bruemmer F."/>
            <person name="Labrenz M."/>
            <person name="Spormann A.M."/>
            <person name="Op den Camp H."/>
            <person name="Overmann J."/>
            <person name="Amann R."/>
            <person name="Jetten M.S.M."/>
            <person name="Mascher T."/>
            <person name="Medema M.H."/>
            <person name="Devos D.P."/>
            <person name="Kaster A.-K."/>
            <person name="Ovreas L."/>
            <person name="Rohde M."/>
            <person name="Galperin M.Y."/>
            <person name="Jogler C."/>
        </authorList>
    </citation>
    <scope>NUCLEOTIDE SEQUENCE [LARGE SCALE GENOMIC DNA]</scope>
    <source>
        <strain evidence="4 5">Pan181</strain>
    </source>
</reference>
<feature type="chain" id="PRO_5021841037" description="Porin" evidence="3">
    <location>
        <begin position="21"/>
        <end position="196"/>
    </location>
</feature>
<sequence length="196" mass="21270" precursor="true">MRLIRLSLSLTVFVSTLFGAAQTWSGDIHSFPQQGMLLAQPLSVAVASSRAPAAEDKSIASDGYFPTAPVDDEPDSNSLNDESTLEEPTDETLPRLNLFDDRLHQLGPVVGEFAYTGEFFNNARGGLSTKSATRYRGNLDLILDFDLEQIAGLSGGTFFLYGQQGHGSGITEDFVGDFQTISNIDAGDFSQVSEYW</sequence>
<dbReference type="RefSeq" id="WP_197529228.1">
    <property type="nucleotide sequence ID" value="NZ_CP036278.1"/>
</dbReference>
<proteinExistence type="inferred from homology"/>
<evidence type="ECO:0000313" key="4">
    <source>
        <dbReference type="EMBL" id="QDU56511.1"/>
    </source>
</evidence>
<feature type="region of interest" description="Disordered" evidence="2">
    <location>
        <begin position="58"/>
        <end position="89"/>
    </location>
</feature>
<dbReference type="AlphaFoldDB" id="A0A518AP85"/>
<dbReference type="Gene3D" id="2.40.160.180">
    <property type="entry name" value="Carbohydrate-selective porin OprB"/>
    <property type="match status" value="1"/>
</dbReference>
<evidence type="ECO:0000256" key="2">
    <source>
        <dbReference type="SAM" id="MobiDB-lite"/>
    </source>
</evidence>
<dbReference type="KEGG" id="amuc:Pan181_27210"/>
<keyword evidence="5" id="KW-1185">Reference proteome</keyword>
<evidence type="ECO:0000313" key="5">
    <source>
        <dbReference type="Proteomes" id="UP000315750"/>
    </source>
</evidence>
<name>A0A518AP85_9BACT</name>
<keyword evidence="3" id="KW-0732">Signal</keyword>
<dbReference type="InterPro" id="IPR038673">
    <property type="entry name" value="OprB_sf"/>
</dbReference>
<evidence type="ECO:0008006" key="6">
    <source>
        <dbReference type="Google" id="ProtNLM"/>
    </source>
</evidence>
<feature type="signal peptide" evidence="3">
    <location>
        <begin position="1"/>
        <end position="20"/>
    </location>
</feature>
<organism evidence="4 5">
    <name type="scientific">Aeoliella mucimassa</name>
    <dbReference type="NCBI Taxonomy" id="2527972"/>
    <lineage>
        <taxon>Bacteria</taxon>
        <taxon>Pseudomonadati</taxon>
        <taxon>Planctomycetota</taxon>
        <taxon>Planctomycetia</taxon>
        <taxon>Pirellulales</taxon>
        <taxon>Lacipirellulaceae</taxon>
        <taxon>Aeoliella</taxon>
    </lineage>
</organism>
<evidence type="ECO:0000256" key="1">
    <source>
        <dbReference type="ARBA" id="ARBA00008769"/>
    </source>
</evidence>